<dbReference type="PROSITE" id="PS50082">
    <property type="entry name" value="WD_REPEATS_2"/>
    <property type="match status" value="3"/>
</dbReference>
<dbReference type="InterPro" id="IPR015943">
    <property type="entry name" value="WD40/YVTN_repeat-like_dom_sf"/>
</dbReference>
<evidence type="ECO:0000256" key="5">
    <source>
        <dbReference type="SAM" id="MobiDB-lite"/>
    </source>
</evidence>
<dbReference type="PROSITE" id="PS50294">
    <property type="entry name" value="WD_REPEATS_REGION"/>
    <property type="match status" value="1"/>
</dbReference>
<dbReference type="RefSeq" id="XP_029225399.1">
    <property type="nucleotide sequence ID" value="XM_029374507.1"/>
</dbReference>
<keyword evidence="2" id="KW-0677">Repeat</keyword>
<evidence type="ECO:0000256" key="3">
    <source>
        <dbReference type="ARBA" id="ARBA00022980"/>
    </source>
</evidence>
<dbReference type="Gene3D" id="2.130.10.10">
    <property type="entry name" value="YVTN repeat-like/Quinoprotein amine dehydrogenase"/>
    <property type="match status" value="3"/>
</dbReference>
<dbReference type="InterPro" id="IPR019775">
    <property type="entry name" value="WD40_repeat_CS"/>
</dbReference>
<feature type="compositionally biased region" description="Low complexity" evidence="5">
    <location>
        <begin position="1179"/>
        <end position="1193"/>
    </location>
</feature>
<dbReference type="GO" id="GO:0005840">
    <property type="term" value="C:ribosome"/>
    <property type="evidence" value="ECO:0007669"/>
    <property type="project" value="UniProtKB-KW"/>
</dbReference>
<reference evidence="6 7" key="1">
    <citation type="journal article" date="2018" name="BMC Genomics">
        <title>Genomic comparison of Trypanosoma conorhini and Trypanosoma rangeli to Trypanosoma cruzi strains of high and low virulence.</title>
        <authorList>
            <person name="Bradwell K.R."/>
            <person name="Koparde V.N."/>
            <person name="Matveyev A.V."/>
            <person name="Serrano M.G."/>
            <person name="Alves J.M."/>
            <person name="Parikh H."/>
            <person name="Huang B."/>
            <person name="Lee V."/>
            <person name="Espinosa-Alvarez O."/>
            <person name="Ortiz P.A."/>
            <person name="Costa-Martins A.G."/>
            <person name="Teixeira M.M."/>
            <person name="Buck G.A."/>
        </authorList>
    </citation>
    <scope>NUCLEOTIDE SEQUENCE [LARGE SCALE GENOMIC DNA]</scope>
    <source>
        <strain evidence="6 7">025E</strain>
    </source>
</reference>
<keyword evidence="7" id="KW-1185">Reference proteome</keyword>
<name>A0A422NL64_9TRYP</name>
<feature type="compositionally biased region" description="Low complexity" evidence="5">
    <location>
        <begin position="1260"/>
        <end position="1271"/>
    </location>
</feature>
<dbReference type="Proteomes" id="UP000284403">
    <property type="component" value="Unassembled WGS sequence"/>
</dbReference>
<dbReference type="InterPro" id="IPR036322">
    <property type="entry name" value="WD40_repeat_dom_sf"/>
</dbReference>
<dbReference type="PROSITE" id="PS00678">
    <property type="entry name" value="WD_REPEATS_1"/>
    <property type="match status" value="2"/>
</dbReference>
<keyword evidence="1 4" id="KW-0853">WD repeat</keyword>
<feature type="region of interest" description="Disordered" evidence="5">
    <location>
        <begin position="1256"/>
        <end position="1285"/>
    </location>
</feature>
<dbReference type="SUPFAM" id="SSF50978">
    <property type="entry name" value="WD40 repeat-like"/>
    <property type="match status" value="1"/>
</dbReference>
<comment type="caution">
    <text evidence="6">The sequence shown here is derived from an EMBL/GenBank/DDBJ whole genome shotgun (WGS) entry which is preliminary data.</text>
</comment>
<keyword evidence="3" id="KW-0687">Ribonucleoprotein</keyword>
<feature type="repeat" description="WD" evidence="4">
    <location>
        <begin position="1202"/>
        <end position="1241"/>
    </location>
</feature>
<dbReference type="GO" id="GO:0048188">
    <property type="term" value="C:Set1C/COMPASS complex"/>
    <property type="evidence" value="ECO:0007669"/>
    <property type="project" value="TreeGrafter"/>
</dbReference>
<dbReference type="PANTHER" id="PTHR22847:SF637">
    <property type="entry name" value="WD REPEAT DOMAIN 5B"/>
    <property type="match status" value="1"/>
</dbReference>
<sequence>MDKDNVGVPIPVSTVVVRRQYYPRVPPELLLRDHAGKFHLSALTLASLLDAVSPRVKPVLPPFLARKENSGGANDDLVYTLIRENVKLPPVPSDNIKEPGPVAQRLKEEAQRRAAAASSSKAKKQLTAEDEGTFVFEEAAASHLTAVEFLRLPTQRVEDDQGAGQQGSEMKKTFPSLRGLVSSDLKLEEGECLWGYNTGAVLLVTLRVYATDLRNRRYYATLPLLAQRSYLDHEREVGGGSSFGSSVSLSTIAEEQRNNLLEYGISTEERDFIRSMSEQAPRGVSLLGYHPVGGVCSLVYDSHNDLAVSGGVDGTLFVWDVHQQYRGALREKYMHDDETRSMRPAQQFAAYVHTRRLTQRISRAHQTAVSALATHCELMISGGVDGTVKVWSCLGLRGITAHDAPPQYVEQQVFNCNGWVRHIWSSPERVVQGDDVLVTGEHGCIIGFKGTTFSQEPVVQPSQVEKRLLHALRKTAGHASDPAALVSRKGSTNRRGSMQFPTFIASRMSSSTHAGGLLKPATNEKEAMKLLHRGVITRALRTTRKLQTIGEEARLASLPGSQHSVRDESTSSITRIIPLLERNLFIVLGYSPTLRFLDMTRLSVAAVVMHPSLSVAAGEDKGGNAQAAAQGNLQGSGKGRLKHQNNANIQKKTFLISGNDAAAAPVAGGGAGEPLRFVDVLYVTSLDYLLLLDNRNMVFVWDNVENKFLASWRSPAINESGKPKTALRLLPCGTRHYYSSEASGGKRISAQTQGKAKRRVACFFGEAHDLTGGSRTDKGPSGAITVPFFVVCNTGLELCDVVIEAQTRLEFRAHKDTIVGIFLRESPLHSPLHLEKRPKTMSGASDAFEQIICRDPNNSTFNRMLTSTISSRKTARFATRCNSSNSVEEINVDPESEWFKNSLRATEDNGRIHVLSCSADGDICFWGSSFEPLSVYHHGNVSGKNSEFCTTIAHKPLQLDGVVSPFDAPPCKIRKSGVKPGVENDGSDVTAFYYNTRWNLAVTGHDDGSIRYWPCGKELATCVWHKGLHRNAVSGLVEARIVEQEGPFTTLTRLGSGVNSLIPREPNEFLASVSFDGHLAVWEYPAQSKAQPHGRTRISFNELLCVAFDEINELFIVGDSAGTVSSWHARGLEPLRSIPSRPPSPWRPSTTASALAAAVTRVNSPTSKVATRWPHSHRTSSSSSGSVATCCSDSAQQEQRKRVGHTEAVTALLVDGNFVFSGGEDGRVFLWDLRIGALLREYILLHDLEEIGEHRREVVSSTTTQNSSSHSRGINPRSTEGTSFRPGRMVRLYTENVTCFALLKRRNGDFLVATREGWMYHFEQSFPHPRSTYKHRFSVSCMCVLQDGCAEDDNTINDDESDFHLEEFFPFELVVGDDEGNVAVIRETHFISTV</sequence>
<keyword evidence="3" id="KW-0689">Ribosomal protein</keyword>
<dbReference type="PANTHER" id="PTHR22847">
    <property type="entry name" value="WD40 REPEAT PROTEIN"/>
    <property type="match status" value="1"/>
</dbReference>
<evidence type="ECO:0000256" key="1">
    <source>
        <dbReference type="ARBA" id="ARBA00022574"/>
    </source>
</evidence>
<evidence type="ECO:0000256" key="2">
    <source>
        <dbReference type="ARBA" id="ARBA00022737"/>
    </source>
</evidence>
<organism evidence="6 7">
    <name type="scientific">Trypanosoma conorhini</name>
    <dbReference type="NCBI Taxonomy" id="83891"/>
    <lineage>
        <taxon>Eukaryota</taxon>
        <taxon>Discoba</taxon>
        <taxon>Euglenozoa</taxon>
        <taxon>Kinetoplastea</taxon>
        <taxon>Metakinetoplastina</taxon>
        <taxon>Trypanosomatida</taxon>
        <taxon>Trypanosomatidae</taxon>
        <taxon>Trypanosoma</taxon>
    </lineage>
</organism>
<accession>A0A422NL64</accession>
<dbReference type="GO" id="GO:0042393">
    <property type="term" value="F:histone binding"/>
    <property type="evidence" value="ECO:0007669"/>
    <property type="project" value="TreeGrafter"/>
</dbReference>
<feature type="region of interest" description="Disordered" evidence="5">
    <location>
        <begin position="1166"/>
        <end position="1193"/>
    </location>
</feature>
<protein>
    <submittedName>
        <fullName evidence="6">Uncharacterized protein</fullName>
    </submittedName>
</protein>
<evidence type="ECO:0000256" key="4">
    <source>
        <dbReference type="PROSITE-ProRule" id="PRU00221"/>
    </source>
</evidence>
<feature type="region of interest" description="Disordered" evidence="5">
    <location>
        <begin position="105"/>
        <end position="124"/>
    </location>
</feature>
<feature type="repeat" description="WD" evidence="4">
    <location>
        <begin position="362"/>
        <end position="392"/>
    </location>
</feature>
<proteinExistence type="predicted"/>
<gene>
    <name evidence="6" type="ORF">Tco025E_07645</name>
</gene>
<dbReference type="Pfam" id="PF00400">
    <property type="entry name" value="WD40"/>
    <property type="match status" value="3"/>
</dbReference>
<evidence type="ECO:0000313" key="7">
    <source>
        <dbReference type="Proteomes" id="UP000284403"/>
    </source>
</evidence>
<dbReference type="SMART" id="SM00320">
    <property type="entry name" value="WD40"/>
    <property type="match status" value="8"/>
</dbReference>
<feature type="repeat" description="WD" evidence="4">
    <location>
        <begin position="295"/>
        <end position="321"/>
    </location>
</feature>
<evidence type="ECO:0000313" key="6">
    <source>
        <dbReference type="EMBL" id="RNF06164.1"/>
    </source>
</evidence>
<dbReference type="OrthoDB" id="674604at2759"/>
<dbReference type="InterPro" id="IPR001680">
    <property type="entry name" value="WD40_rpt"/>
</dbReference>
<dbReference type="GeneID" id="40321256"/>
<dbReference type="EMBL" id="MKKU01000609">
    <property type="protein sequence ID" value="RNF06164.1"/>
    <property type="molecule type" value="Genomic_DNA"/>
</dbReference>